<proteinExistence type="predicted"/>
<dbReference type="Gene3D" id="3.90.1750.20">
    <property type="entry name" value="Putative Large Serine Recombinase, Chain B, Domain 2"/>
    <property type="match status" value="1"/>
</dbReference>
<dbReference type="InterPro" id="IPR038109">
    <property type="entry name" value="DNA_bind_recomb_sf"/>
</dbReference>
<evidence type="ECO:0000256" key="1">
    <source>
        <dbReference type="ARBA" id="ARBA00023125"/>
    </source>
</evidence>
<dbReference type="EMBL" id="CP095749">
    <property type="protein sequence ID" value="WEB44044.1"/>
    <property type="molecule type" value="Genomic_DNA"/>
</dbReference>
<dbReference type="Proteomes" id="UP001218629">
    <property type="component" value="Chromosome"/>
</dbReference>
<dbReference type="InterPro" id="IPR011109">
    <property type="entry name" value="DNA_bind_recombinase_dom"/>
</dbReference>
<dbReference type="CDD" id="cd00338">
    <property type="entry name" value="Ser_Recombinase"/>
    <property type="match status" value="1"/>
</dbReference>
<dbReference type="Gene3D" id="3.40.50.1390">
    <property type="entry name" value="Resolvase, N-terminal catalytic domain"/>
    <property type="match status" value="1"/>
</dbReference>
<evidence type="ECO:0000259" key="4">
    <source>
        <dbReference type="SMART" id="SM00857"/>
    </source>
</evidence>
<reference evidence="5 6" key="1">
    <citation type="submission" date="2022-03" db="EMBL/GenBank/DDBJ databases">
        <title>Streptomyces yunnanensis P86,complete genome.</title>
        <authorList>
            <person name="Chen S."/>
            <person name="Zhang Q."/>
        </authorList>
    </citation>
    <scope>NUCLEOTIDE SEQUENCE [LARGE SCALE GENOMIC DNA]</scope>
    <source>
        <strain evidence="5 6">P86</strain>
    </source>
</reference>
<keyword evidence="6" id="KW-1185">Reference proteome</keyword>
<gene>
    <name evidence="5" type="ORF">MOV08_35360</name>
</gene>
<feature type="compositionally biased region" description="Basic and acidic residues" evidence="3">
    <location>
        <begin position="382"/>
        <end position="394"/>
    </location>
</feature>
<evidence type="ECO:0000313" key="5">
    <source>
        <dbReference type="EMBL" id="WEB44044.1"/>
    </source>
</evidence>
<dbReference type="Pfam" id="PF07508">
    <property type="entry name" value="Recombinase"/>
    <property type="match status" value="1"/>
</dbReference>
<name>A0ABY8AH29_9ACTN</name>
<dbReference type="PANTHER" id="PTHR30461:SF2">
    <property type="entry name" value="SERINE RECOMBINASE PINE-RELATED"/>
    <property type="match status" value="1"/>
</dbReference>
<dbReference type="RefSeq" id="WP_275310316.1">
    <property type="nucleotide sequence ID" value="NZ_CP095749.1"/>
</dbReference>
<organism evidence="5 6">
    <name type="scientific">Streptomyces yunnanensis</name>
    <dbReference type="NCBI Taxonomy" id="156453"/>
    <lineage>
        <taxon>Bacteria</taxon>
        <taxon>Bacillati</taxon>
        <taxon>Actinomycetota</taxon>
        <taxon>Actinomycetes</taxon>
        <taxon>Kitasatosporales</taxon>
        <taxon>Streptomycetaceae</taxon>
        <taxon>Streptomyces</taxon>
    </lineage>
</organism>
<dbReference type="SUPFAM" id="SSF53041">
    <property type="entry name" value="Resolvase-like"/>
    <property type="match status" value="1"/>
</dbReference>
<dbReference type="InterPro" id="IPR036162">
    <property type="entry name" value="Resolvase-like_N_sf"/>
</dbReference>
<accession>A0ABY8AH29</accession>
<evidence type="ECO:0000313" key="6">
    <source>
        <dbReference type="Proteomes" id="UP001218629"/>
    </source>
</evidence>
<dbReference type="PANTHER" id="PTHR30461">
    <property type="entry name" value="DNA-INVERTASE FROM LAMBDOID PROPHAGE"/>
    <property type="match status" value="1"/>
</dbReference>
<dbReference type="Pfam" id="PF00239">
    <property type="entry name" value="Resolvase"/>
    <property type="match status" value="1"/>
</dbReference>
<feature type="domain" description="Resolvase/invertase-type recombinase catalytic" evidence="4">
    <location>
        <begin position="16"/>
        <end position="161"/>
    </location>
</feature>
<feature type="region of interest" description="Disordered" evidence="3">
    <location>
        <begin position="372"/>
        <end position="394"/>
    </location>
</feature>
<protein>
    <submittedName>
        <fullName evidence="5">Recombinase family protein</fullName>
    </submittedName>
</protein>
<keyword evidence="2" id="KW-0233">DNA recombination</keyword>
<dbReference type="InterPro" id="IPR050639">
    <property type="entry name" value="SSR_resolvase"/>
</dbReference>
<sequence>MEVQPPADTFGELIPAIGYIRVSTWKEEKISPELQRTSIEDWAKRTRRRIVQWVIDLDATGTNFHRKIMKAIAAIEGGIAKEIAVWKFSRFGRSRHGVAINLTRVEKVGGQLYSATEDADPRTATGRFTRGVLFEVAAFEADRIGEQWKEAHDYRRNAQLPAMGKPRFGYIWHKRYDPETGALQQERYEIDPELRDVVVELYARYLNGTGFKPLAVWLNSLGCTTTRGGLWGQEGIRYYMDSGFAAGLLRVHREDCPRGKHQGQCSYYRLVPGAHEAIIGDETWKEYQTRRKAVAATPPRSRLPSTEVTGLTRCGQCSGAATVARSRNKPGFRCARRTEYGDAGCVGVWARGADVVAEVRKWLRRVAHEIDNAPSTPLDSNGRNDDRARAARERARAQAEHAKIEASLTRLAVDAAKNPDKYPQGVFEAARDELVAERDQLSERISALVEVEEMPEAEDYLPLVVGVLDEWETLTVAERNLILRKLIGRIALQQPKRPGPVTVEIIPVWKEARKLDQGRYAAMA</sequence>
<evidence type="ECO:0000256" key="2">
    <source>
        <dbReference type="ARBA" id="ARBA00023172"/>
    </source>
</evidence>
<dbReference type="SMART" id="SM00857">
    <property type="entry name" value="Resolvase"/>
    <property type="match status" value="1"/>
</dbReference>
<evidence type="ECO:0000256" key="3">
    <source>
        <dbReference type="SAM" id="MobiDB-lite"/>
    </source>
</evidence>
<dbReference type="InterPro" id="IPR006119">
    <property type="entry name" value="Resolv_N"/>
</dbReference>
<keyword evidence="1" id="KW-0238">DNA-binding</keyword>